<dbReference type="GO" id="GO:0045202">
    <property type="term" value="C:synapse"/>
    <property type="evidence" value="ECO:0007669"/>
    <property type="project" value="TreeGrafter"/>
</dbReference>
<evidence type="ECO:0000313" key="4">
    <source>
        <dbReference type="Ensembl" id="ENSPKIP00000034649.1"/>
    </source>
</evidence>
<dbReference type="Pfam" id="PF00059">
    <property type="entry name" value="Lectin_C"/>
    <property type="match status" value="1"/>
</dbReference>
<evidence type="ECO:0000259" key="3">
    <source>
        <dbReference type="PROSITE" id="PS50041"/>
    </source>
</evidence>
<protein>
    <recommendedName>
        <fullName evidence="3">C-type lectin domain-containing protein</fullName>
    </recommendedName>
</protein>
<dbReference type="InterPro" id="IPR016186">
    <property type="entry name" value="C-type_lectin-like/link_sf"/>
</dbReference>
<dbReference type="GO" id="GO:0005615">
    <property type="term" value="C:extracellular space"/>
    <property type="evidence" value="ECO:0007669"/>
    <property type="project" value="TreeGrafter"/>
</dbReference>
<dbReference type="InterPro" id="IPR001304">
    <property type="entry name" value="C-type_lectin-like"/>
</dbReference>
<dbReference type="PANTHER" id="PTHR22804:SF6">
    <property type="entry name" value="VERSICAN CORE PROTEIN"/>
    <property type="match status" value="1"/>
</dbReference>
<keyword evidence="5" id="KW-1185">Reference proteome</keyword>
<proteinExistence type="predicted"/>
<dbReference type="GO" id="GO:0072534">
    <property type="term" value="C:perineuronal net"/>
    <property type="evidence" value="ECO:0007669"/>
    <property type="project" value="TreeGrafter"/>
</dbReference>
<dbReference type="GeneTree" id="ENSGT00940000156102"/>
<sequence>MGAVRGNTCDYGWHKFQGNCYKYFVHRRAWEAAERDCRVMGAHLTSILSQEEQLFVNRLGNNYQWIGLNDKMFQNDFRWTDGQPMVKIISNFKLGCCQFFPVIVI</sequence>
<reference evidence="4" key="1">
    <citation type="submission" date="2025-08" db="UniProtKB">
        <authorList>
            <consortium name="Ensembl"/>
        </authorList>
    </citation>
    <scope>IDENTIFICATION</scope>
</reference>
<dbReference type="Ensembl" id="ENSPKIT00000015568.1">
    <property type="protein sequence ID" value="ENSPKIP00000034649.1"/>
    <property type="gene ID" value="ENSPKIG00000013902.1"/>
</dbReference>
<dbReference type="GO" id="GO:0002052">
    <property type="term" value="P:positive regulation of neuroblast proliferation"/>
    <property type="evidence" value="ECO:0007669"/>
    <property type="project" value="TreeGrafter"/>
</dbReference>
<dbReference type="PROSITE" id="PS50041">
    <property type="entry name" value="C_TYPE_LECTIN_2"/>
    <property type="match status" value="1"/>
</dbReference>
<accession>A0A3B3SVE7</accession>
<comment type="subcellular location">
    <subcellularLocation>
        <location evidence="1">Secreted</location>
        <location evidence="1">Extracellular space</location>
        <location evidence="1">Extracellular matrix</location>
    </subcellularLocation>
</comment>
<dbReference type="GO" id="GO:0010001">
    <property type="term" value="P:glial cell differentiation"/>
    <property type="evidence" value="ECO:0007669"/>
    <property type="project" value="TreeGrafter"/>
</dbReference>
<evidence type="ECO:0000313" key="5">
    <source>
        <dbReference type="Proteomes" id="UP000261540"/>
    </source>
</evidence>
<feature type="domain" description="C-type lectin" evidence="3">
    <location>
        <begin position="16"/>
        <end position="85"/>
    </location>
</feature>
<keyword evidence="2" id="KW-0964">Secreted</keyword>
<dbReference type="Proteomes" id="UP000261540">
    <property type="component" value="Unplaced"/>
</dbReference>
<evidence type="ECO:0000256" key="1">
    <source>
        <dbReference type="ARBA" id="ARBA00004498"/>
    </source>
</evidence>
<dbReference type="GO" id="GO:0001501">
    <property type="term" value="P:skeletal system development"/>
    <property type="evidence" value="ECO:0007669"/>
    <property type="project" value="TreeGrafter"/>
</dbReference>
<organism evidence="4 5">
    <name type="scientific">Paramormyrops kingsleyae</name>
    <dbReference type="NCBI Taxonomy" id="1676925"/>
    <lineage>
        <taxon>Eukaryota</taxon>
        <taxon>Metazoa</taxon>
        <taxon>Chordata</taxon>
        <taxon>Craniata</taxon>
        <taxon>Vertebrata</taxon>
        <taxon>Euteleostomi</taxon>
        <taxon>Actinopterygii</taxon>
        <taxon>Neopterygii</taxon>
        <taxon>Teleostei</taxon>
        <taxon>Osteoglossocephala</taxon>
        <taxon>Osteoglossomorpha</taxon>
        <taxon>Osteoglossiformes</taxon>
        <taxon>Mormyridae</taxon>
        <taxon>Paramormyrops</taxon>
    </lineage>
</organism>
<dbReference type="SUPFAM" id="SSF56436">
    <property type="entry name" value="C-type lectin-like"/>
    <property type="match status" value="1"/>
</dbReference>
<dbReference type="GO" id="GO:0007417">
    <property type="term" value="P:central nervous system development"/>
    <property type="evidence" value="ECO:0007669"/>
    <property type="project" value="TreeGrafter"/>
</dbReference>
<dbReference type="PANTHER" id="PTHR22804">
    <property type="entry name" value="AGGRECAN/VERSICAN PROTEOGLYCAN"/>
    <property type="match status" value="1"/>
</dbReference>
<dbReference type="InterPro" id="IPR016187">
    <property type="entry name" value="CTDL_fold"/>
</dbReference>
<dbReference type="SMART" id="SM00034">
    <property type="entry name" value="CLECT"/>
    <property type="match status" value="1"/>
</dbReference>
<dbReference type="InterPro" id="IPR050691">
    <property type="entry name" value="Hyaluronan_bind_Proteoglycan"/>
</dbReference>
<reference evidence="4" key="2">
    <citation type="submission" date="2025-09" db="UniProtKB">
        <authorList>
            <consortium name="Ensembl"/>
        </authorList>
    </citation>
    <scope>IDENTIFICATION</scope>
</reference>
<keyword evidence="2" id="KW-0272">Extracellular matrix</keyword>
<evidence type="ECO:0000256" key="2">
    <source>
        <dbReference type="ARBA" id="ARBA00022530"/>
    </source>
</evidence>
<dbReference type="Gene3D" id="3.10.100.10">
    <property type="entry name" value="Mannose-Binding Protein A, subunit A"/>
    <property type="match status" value="1"/>
</dbReference>
<dbReference type="AlphaFoldDB" id="A0A3B3SVE7"/>
<dbReference type="STRING" id="1676925.ENSPKIP00000034649"/>
<name>A0A3B3SVE7_9TELE</name>